<evidence type="ECO:0000259" key="2">
    <source>
        <dbReference type="PROSITE" id="PS50853"/>
    </source>
</evidence>
<dbReference type="GeneID" id="69587908"/>
<dbReference type="InterPro" id="IPR036116">
    <property type="entry name" value="FN3_sf"/>
</dbReference>
<evidence type="ECO:0000313" key="6">
    <source>
        <dbReference type="Proteomes" id="UP001060104"/>
    </source>
</evidence>
<dbReference type="AlphaFoldDB" id="A0A174JST5"/>
<dbReference type="CDD" id="cd00063">
    <property type="entry name" value="FN3"/>
    <property type="match status" value="1"/>
</dbReference>
<dbReference type="Proteomes" id="UP000095606">
    <property type="component" value="Unassembled WGS sequence"/>
</dbReference>
<dbReference type="Pfam" id="PF00041">
    <property type="entry name" value="fn3"/>
    <property type="match status" value="1"/>
</dbReference>
<sequence length="742" mass="77175">MKTIFYWVILSIICGFTLTIASCSDDDDVTSLSAPGDIKYSDISSNSFKVTWTADPNATSYIVKIKDEWRELTDKTQTVSEPSATFTGLESENKYWVAVCSTTANASSASPFSKWIAVKMPEGSVARTFASGEGTEQYPFIIKTAGQLKLMAYLVNKTNEIKNTQAILATDQDEIEIEMDPTIDYTKAYYELGNDIDMSGVNDWTPIGTGLDNENIAMPEKNMFSGSFDGKNHTIHNFTINYSSNNTSAMCGLFGLSKSGCTISNLNVEGDITAVHTGTQETANYLVIGGILAYGYQAVITNCTFKGSIRASFTTDTDGTSIVGGICGTILGTINQCTVNIPASSEFIVNGATPQVGAIAGYGNSGYITYCKAVVDGSILAESKPIDDSREYGSARAHAGGICGASSGSSIGACDVTINGSIHAKSKKSSEEGSISTSAAVGGVSGSYAADMFGNCNILIKGSLKAEADNSVDVGGAIGSQVRAGYGCSALHVTILGEIAGTCSSSGSSSDATYVGGVYGTGSFQMGGISDSDVTLKGKITAEHPQIAMAGGIAGSTSTLTRCWTNIDTNALLSVKGGTAGASCGGITANLLSGGIYGCYTVCRGTMQATSETASGRNSINIGGIAGAASGTMRARKILTGCYSLIEGSLTGNGETVFAGGIVGMSNAYTNMNSTYWWSASDAIKGHSGVIGESDVFKMQDSSQASLEEAAQEMNIALKDSGYGYFFYREKDKCLNITTTLP</sequence>
<accession>A0A3E5GIT9</accession>
<reference evidence="4" key="2">
    <citation type="submission" date="2022-08" db="EMBL/GenBank/DDBJ databases">
        <title>Genome Sequencing of Bacteroides fragilis Group Isolates with Nanopore Technology.</title>
        <authorList>
            <person name="Tisza M.J."/>
            <person name="Smith D."/>
            <person name="Dekker J.P."/>
        </authorList>
    </citation>
    <scope>NUCLEOTIDE SEQUENCE</scope>
    <source>
        <strain evidence="4">BFG-527</strain>
    </source>
</reference>
<dbReference type="Gene3D" id="2.60.40.10">
    <property type="entry name" value="Immunoglobulins"/>
    <property type="match status" value="1"/>
</dbReference>
<dbReference type="EMBL" id="CP103141">
    <property type="protein sequence ID" value="UVQ75667.1"/>
    <property type="molecule type" value="Genomic_DNA"/>
</dbReference>
<evidence type="ECO:0000313" key="4">
    <source>
        <dbReference type="EMBL" id="UVQ75667.1"/>
    </source>
</evidence>
<evidence type="ECO:0000313" key="5">
    <source>
        <dbReference type="Proteomes" id="UP000095606"/>
    </source>
</evidence>
<evidence type="ECO:0000256" key="1">
    <source>
        <dbReference type="SAM" id="SignalP"/>
    </source>
</evidence>
<feature type="signal peptide" evidence="1">
    <location>
        <begin position="1"/>
        <end position="21"/>
    </location>
</feature>
<dbReference type="InterPro" id="IPR013783">
    <property type="entry name" value="Ig-like_fold"/>
</dbReference>
<dbReference type="InterPro" id="IPR003961">
    <property type="entry name" value="FN3_dom"/>
</dbReference>
<evidence type="ECO:0000313" key="3">
    <source>
        <dbReference type="EMBL" id="CUP01681.1"/>
    </source>
</evidence>
<gene>
    <name evidence="3" type="ORF">ERS852461_01663</name>
    <name evidence="4" type="ORF">NXY30_04480</name>
</gene>
<dbReference type="EMBL" id="CZAE01000006">
    <property type="protein sequence ID" value="CUP01681.1"/>
    <property type="molecule type" value="Genomic_DNA"/>
</dbReference>
<protein>
    <submittedName>
        <fullName evidence="4">Fibronectin type III domain-containing protein</fullName>
    </submittedName>
    <submittedName>
        <fullName evidence="3">The GLUG motif</fullName>
    </submittedName>
</protein>
<feature type="domain" description="Fibronectin type-III" evidence="2">
    <location>
        <begin position="34"/>
        <end position="123"/>
    </location>
</feature>
<dbReference type="SUPFAM" id="SSF49265">
    <property type="entry name" value="Fibronectin type III"/>
    <property type="match status" value="1"/>
</dbReference>
<keyword evidence="6" id="KW-1185">Reference proteome</keyword>
<name>A0A174JST5_9BACE</name>
<dbReference type="RefSeq" id="WP_010535868.1">
    <property type="nucleotide sequence ID" value="NZ_CABMFH010000004.1"/>
</dbReference>
<dbReference type="Proteomes" id="UP001060104">
    <property type="component" value="Chromosome"/>
</dbReference>
<reference evidence="3 5" key="1">
    <citation type="submission" date="2015-09" db="EMBL/GenBank/DDBJ databases">
        <authorList>
            <consortium name="Pathogen Informatics"/>
        </authorList>
    </citation>
    <scope>NUCLEOTIDE SEQUENCE [LARGE SCALE GENOMIC DNA]</scope>
    <source>
        <strain evidence="3 5">2789STDY5834846</strain>
    </source>
</reference>
<dbReference type="PROSITE" id="PS50853">
    <property type="entry name" value="FN3"/>
    <property type="match status" value="1"/>
</dbReference>
<proteinExistence type="predicted"/>
<dbReference type="PROSITE" id="PS51257">
    <property type="entry name" value="PROKAR_LIPOPROTEIN"/>
    <property type="match status" value="1"/>
</dbReference>
<keyword evidence="1" id="KW-0732">Signal</keyword>
<dbReference type="SMART" id="SM00060">
    <property type="entry name" value="FN3"/>
    <property type="match status" value="1"/>
</dbReference>
<dbReference type="Gene3D" id="2.160.20.110">
    <property type="match status" value="1"/>
</dbReference>
<accession>A0A174JST5</accession>
<organism evidence="3 5">
    <name type="scientific">Bacteroides faecis</name>
    <dbReference type="NCBI Taxonomy" id="674529"/>
    <lineage>
        <taxon>Bacteria</taxon>
        <taxon>Pseudomonadati</taxon>
        <taxon>Bacteroidota</taxon>
        <taxon>Bacteroidia</taxon>
        <taxon>Bacteroidales</taxon>
        <taxon>Bacteroidaceae</taxon>
        <taxon>Bacteroides</taxon>
    </lineage>
</organism>
<feature type="chain" id="PRO_5041045456" evidence="1">
    <location>
        <begin position="22"/>
        <end position="742"/>
    </location>
</feature>